<name>J7Q5K5_ENTFC</name>
<feature type="transmembrane region" description="Helical" evidence="1">
    <location>
        <begin position="48"/>
        <end position="69"/>
    </location>
</feature>
<organism evidence="3">
    <name type="scientific">Enterococcus faecium</name>
    <name type="common">Streptococcus faecium</name>
    <dbReference type="NCBI Taxonomy" id="1352"/>
    <lineage>
        <taxon>Bacteria</taxon>
        <taxon>Bacillati</taxon>
        <taxon>Bacillota</taxon>
        <taxon>Bacilli</taxon>
        <taxon>Lactobacillales</taxon>
        <taxon>Enterococcaceae</taxon>
        <taxon>Enterococcus</taxon>
    </lineage>
</organism>
<dbReference type="PANTHER" id="PTHR36834:SF2">
    <property type="entry name" value="MEMBRANE PROTEIN"/>
    <property type="match status" value="1"/>
</dbReference>
<evidence type="ECO:0000259" key="2">
    <source>
        <dbReference type="Pfam" id="PF04892"/>
    </source>
</evidence>
<evidence type="ECO:0000256" key="1">
    <source>
        <dbReference type="SAM" id="Phobius"/>
    </source>
</evidence>
<accession>J7Q5K5</accession>
<keyword evidence="1" id="KW-1133">Transmembrane helix</keyword>
<keyword evidence="1" id="KW-0472">Membrane</keyword>
<dbReference type="AlphaFoldDB" id="J7Q5K5"/>
<reference evidence="3" key="1">
    <citation type="journal article" date="2013" name="J. Bacteriol.">
        <title>ICESluvan, a 94-Kilobase Mosaic Integrative Conjugative Element Conferring Interspecies Transfer of VanB-Type Glycopeptide Resistance, a Novel Bacitracin Resistance Locus, and a Toxin-Antitoxin Stabilization System.</title>
        <authorList>
            <person name="Bjorkeng E.K."/>
            <person name="Hjerde E."/>
            <person name="Pedersen T."/>
            <person name="Sundsfjord A."/>
            <person name="Hegstad K."/>
        </authorList>
    </citation>
    <scope>NUCLEOTIDE SEQUENCE</scope>
    <source>
        <strain evidence="3">MM5-F9a</strain>
    </source>
</reference>
<feature type="transmembrane region" description="Helical" evidence="1">
    <location>
        <begin position="81"/>
        <end position="99"/>
    </location>
</feature>
<dbReference type="PANTHER" id="PTHR36834">
    <property type="entry name" value="MEMBRANE PROTEIN-RELATED"/>
    <property type="match status" value="1"/>
</dbReference>
<feature type="transmembrane region" description="Helical" evidence="1">
    <location>
        <begin position="134"/>
        <end position="159"/>
    </location>
</feature>
<dbReference type="InterPro" id="IPR053150">
    <property type="entry name" value="Teicoplanin_resist-assoc"/>
</dbReference>
<dbReference type="RefSeq" id="WP_139914035.1">
    <property type="nucleotide sequence ID" value="NZ_JAKJOI010000125.1"/>
</dbReference>
<dbReference type="Pfam" id="PF04892">
    <property type="entry name" value="VanZ"/>
    <property type="match status" value="1"/>
</dbReference>
<feature type="transmembrane region" description="Helical" evidence="1">
    <location>
        <begin position="5"/>
        <end position="23"/>
    </location>
</feature>
<protein>
    <submittedName>
        <fullName evidence="3">Putative VanZ family protein</fullName>
    </submittedName>
</protein>
<keyword evidence="1" id="KW-0812">Transmembrane</keyword>
<feature type="domain" description="VanZ-like" evidence="2">
    <location>
        <begin position="11"/>
        <end position="121"/>
    </location>
</feature>
<evidence type="ECO:0000313" key="3">
    <source>
        <dbReference type="EMBL" id="CCJ27758.1"/>
    </source>
</evidence>
<dbReference type="InterPro" id="IPR006976">
    <property type="entry name" value="VanZ-like"/>
</dbReference>
<proteinExistence type="predicted"/>
<feature type="transmembrane region" description="Helical" evidence="1">
    <location>
        <begin position="105"/>
        <end position="122"/>
    </location>
</feature>
<sequence length="162" mass="18603">MRKRLFAFDAVIYTFILLVLVFMKGSNQGINLIPFDFVREYILKKEPLGFSNIIGNILMFVPFGIFLGMKKTTVCKSIVRILALTLTIEIIQFIFKRGISDIDDVILNLIGGLIGLACYYALSKLKYRDELLLMFMLILFLSMILLILALHFGLFGVYIRIF</sequence>
<dbReference type="EMBL" id="HE963029">
    <property type="protein sequence ID" value="CCJ27758.1"/>
    <property type="molecule type" value="Genomic_DNA"/>
</dbReference>